<name>A0A921SV60_9BACT</name>
<dbReference type="PANTHER" id="PTHR10057">
    <property type="entry name" value="PERIPHERAL-TYPE BENZODIAZEPINE RECEPTOR"/>
    <property type="match status" value="1"/>
</dbReference>
<evidence type="ECO:0000256" key="2">
    <source>
        <dbReference type="ARBA" id="ARBA00007524"/>
    </source>
</evidence>
<dbReference type="GO" id="GO:0033013">
    <property type="term" value="P:tetrapyrrole metabolic process"/>
    <property type="evidence" value="ECO:0007669"/>
    <property type="project" value="UniProtKB-ARBA"/>
</dbReference>
<evidence type="ECO:0000313" key="8">
    <source>
        <dbReference type="Proteomes" id="UP000757103"/>
    </source>
</evidence>
<accession>A0A921SV60</accession>
<dbReference type="RefSeq" id="WP_273306374.1">
    <property type="nucleotide sequence ID" value="NZ_DYUD01000023.1"/>
</dbReference>
<keyword evidence="3 6" id="KW-0812">Transmembrane</keyword>
<keyword evidence="5 6" id="KW-0472">Membrane</keyword>
<dbReference type="Proteomes" id="UP000757103">
    <property type="component" value="Unassembled WGS sequence"/>
</dbReference>
<dbReference type="AlphaFoldDB" id="A0A921SV60"/>
<comment type="similarity">
    <text evidence="2">Belongs to the TspO/BZRP family.</text>
</comment>
<evidence type="ECO:0000256" key="6">
    <source>
        <dbReference type="SAM" id="Phobius"/>
    </source>
</evidence>
<evidence type="ECO:0000256" key="1">
    <source>
        <dbReference type="ARBA" id="ARBA00004141"/>
    </source>
</evidence>
<evidence type="ECO:0000313" key="7">
    <source>
        <dbReference type="EMBL" id="HJG89318.1"/>
    </source>
</evidence>
<dbReference type="FunFam" id="1.20.1260.100:FF:000001">
    <property type="entry name" value="translocator protein 2"/>
    <property type="match status" value="1"/>
</dbReference>
<proteinExistence type="inferred from homology"/>
<feature type="transmembrane region" description="Helical" evidence="6">
    <location>
        <begin position="74"/>
        <end position="94"/>
    </location>
</feature>
<dbReference type="Pfam" id="PF03073">
    <property type="entry name" value="TspO_MBR"/>
    <property type="match status" value="1"/>
</dbReference>
<comment type="caution">
    <text evidence="7">The sequence shown here is derived from an EMBL/GenBank/DDBJ whole genome shotgun (WGS) entry which is preliminary data.</text>
</comment>
<dbReference type="PIRSF" id="PIRSF005859">
    <property type="entry name" value="PBR"/>
    <property type="match status" value="1"/>
</dbReference>
<comment type="subcellular location">
    <subcellularLocation>
        <location evidence="1">Membrane</location>
        <topology evidence="1">Multi-pass membrane protein</topology>
    </subcellularLocation>
</comment>
<evidence type="ECO:0000256" key="4">
    <source>
        <dbReference type="ARBA" id="ARBA00022989"/>
    </source>
</evidence>
<feature type="transmembrane region" description="Helical" evidence="6">
    <location>
        <begin position="46"/>
        <end position="67"/>
    </location>
</feature>
<organism evidence="7 8">
    <name type="scientific">Barnesiella viscericola</name>
    <dbReference type="NCBI Taxonomy" id="397865"/>
    <lineage>
        <taxon>Bacteria</taxon>
        <taxon>Pseudomonadati</taxon>
        <taxon>Bacteroidota</taxon>
        <taxon>Bacteroidia</taxon>
        <taxon>Bacteroidales</taxon>
        <taxon>Barnesiellaceae</taxon>
        <taxon>Barnesiella</taxon>
    </lineage>
</organism>
<protein>
    <submittedName>
        <fullName evidence="7">Tryptophan-rich sensory protein</fullName>
    </submittedName>
</protein>
<dbReference type="CDD" id="cd15904">
    <property type="entry name" value="TSPO_MBR"/>
    <property type="match status" value="1"/>
</dbReference>
<evidence type="ECO:0000256" key="5">
    <source>
        <dbReference type="ARBA" id="ARBA00023136"/>
    </source>
</evidence>
<sequence>MKGIVYYLLPILLCLGVGFAGSLFQARSMIEWYPLLDKSILTPPGIAFPIAWSVIYICMGISLGRLIHHSRDRVLFWIWGIQLVLNFLWSLFFFTFRYPLLGLVDVLVLDVLVFVYITSAYRRDKAAAWLFVPYFLWLLFATYLNGYIYLSYEDKKAV</sequence>
<dbReference type="Gene3D" id="1.20.1260.100">
    <property type="entry name" value="TspO/MBR protein"/>
    <property type="match status" value="1"/>
</dbReference>
<dbReference type="PANTHER" id="PTHR10057:SF0">
    <property type="entry name" value="TRANSLOCATOR PROTEIN"/>
    <property type="match status" value="1"/>
</dbReference>
<feature type="transmembrane region" description="Helical" evidence="6">
    <location>
        <begin position="129"/>
        <end position="150"/>
    </location>
</feature>
<evidence type="ECO:0000256" key="3">
    <source>
        <dbReference type="ARBA" id="ARBA00022692"/>
    </source>
</evidence>
<gene>
    <name evidence="7" type="ORF">K8U91_07610</name>
</gene>
<reference evidence="7" key="2">
    <citation type="submission" date="2021-09" db="EMBL/GenBank/DDBJ databases">
        <authorList>
            <person name="Gilroy R."/>
        </authorList>
    </citation>
    <scope>NUCLEOTIDE SEQUENCE</scope>
    <source>
        <strain evidence="7">CHK121-7720</strain>
    </source>
</reference>
<dbReference type="GO" id="GO:0016020">
    <property type="term" value="C:membrane"/>
    <property type="evidence" value="ECO:0007669"/>
    <property type="project" value="UniProtKB-SubCell"/>
</dbReference>
<feature type="transmembrane region" description="Helical" evidence="6">
    <location>
        <begin position="100"/>
        <end position="117"/>
    </location>
</feature>
<reference evidence="7" key="1">
    <citation type="journal article" date="2021" name="PeerJ">
        <title>Extensive microbial diversity within the chicken gut microbiome revealed by metagenomics and culture.</title>
        <authorList>
            <person name="Gilroy R."/>
            <person name="Ravi A."/>
            <person name="Getino M."/>
            <person name="Pursley I."/>
            <person name="Horton D.L."/>
            <person name="Alikhan N.F."/>
            <person name="Baker D."/>
            <person name="Gharbi K."/>
            <person name="Hall N."/>
            <person name="Watson M."/>
            <person name="Adriaenssens E.M."/>
            <person name="Foster-Nyarko E."/>
            <person name="Jarju S."/>
            <person name="Secka A."/>
            <person name="Antonio M."/>
            <person name="Oren A."/>
            <person name="Chaudhuri R.R."/>
            <person name="La Ragione R."/>
            <person name="Hildebrand F."/>
            <person name="Pallen M.J."/>
        </authorList>
    </citation>
    <scope>NUCLEOTIDE SEQUENCE</scope>
    <source>
        <strain evidence="7">CHK121-7720</strain>
    </source>
</reference>
<feature type="transmembrane region" description="Helical" evidence="6">
    <location>
        <begin position="7"/>
        <end position="26"/>
    </location>
</feature>
<keyword evidence="4 6" id="KW-1133">Transmembrane helix</keyword>
<dbReference type="InterPro" id="IPR004307">
    <property type="entry name" value="TspO_MBR"/>
</dbReference>
<dbReference type="InterPro" id="IPR038330">
    <property type="entry name" value="TspO/MBR-related_sf"/>
</dbReference>
<dbReference type="EMBL" id="DYUD01000023">
    <property type="protein sequence ID" value="HJG89318.1"/>
    <property type="molecule type" value="Genomic_DNA"/>
</dbReference>